<dbReference type="EMBL" id="CP056775">
    <property type="protein sequence ID" value="QRR03009.1"/>
    <property type="molecule type" value="Genomic_DNA"/>
</dbReference>
<sequence>MAKIDYQFDYEDIFANQDAEDEKYFSENGLPIRALRLYNFKTDVAQLIDNHKVGIYNHIYMPMRSQTDYWINLVGYASKIGNRSHNMNLSLQRCAEVQKEIVTGKNRLYVAEFRKTVARGSDASPDNPGDDFGYWRSVKIYVHKGAPPPPLPAPKPPVSRLVTQRFALKMMGGQSLSLFKFLGRDEYVFQIKDVDSGAVRCFLYRGTSVSVGLPGMPVSISGSSDWVPFSTISHFALTVDDFNNVMMGVGQEPGISAGSTSVRGLFYIDFGRMVDSQQFVVRETEIVPPILVLSADTGAGISGSFGKSNGRLRMVTCPKDPTVPDWA</sequence>
<dbReference type="RefSeq" id="WP_204658539.1">
    <property type="nucleotide sequence ID" value="NZ_CP056775.1"/>
</dbReference>
<keyword evidence="2" id="KW-1185">Reference proteome</keyword>
<gene>
    <name evidence="1" type="ORF">HWI92_19890</name>
</gene>
<organism evidence="1 2">
    <name type="scientific">Dyadobacter sandarakinus</name>
    <dbReference type="NCBI Taxonomy" id="2747268"/>
    <lineage>
        <taxon>Bacteria</taxon>
        <taxon>Pseudomonadati</taxon>
        <taxon>Bacteroidota</taxon>
        <taxon>Cytophagia</taxon>
        <taxon>Cytophagales</taxon>
        <taxon>Spirosomataceae</taxon>
        <taxon>Dyadobacter</taxon>
    </lineage>
</organism>
<reference evidence="1 2" key="1">
    <citation type="submission" date="2020-06" db="EMBL/GenBank/DDBJ databases">
        <title>Dyadobacter sandarakinus sp. nov., isolated from the soil of the Arctic Yellow River Station.</title>
        <authorList>
            <person name="Zhang Y."/>
            <person name="Peng F."/>
        </authorList>
    </citation>
    <scope>NUCLEOTIDE SEQUENCE [LARGE SCALE GENOMIC DNA]</scope>
    <source>
        <strain evidence="1 2">Q3-56</strain>
    </source>
</reference>
<evidence type="ECO:0008006" key="3">
    <source>
        <dbReference type="Google" id="ProtNLM"/>
    </source>
</evidence>
<protein>
    <recommendedName>
        <fullName evidence="3">OmpA family protein</fullName>
    </recommendedName>
</protein>
<evidence type="ECO:0000313" key="1">
    <source>
        <dbReference type="EMBL" id="QRR03009.1"/>
    </source>
</evidence>
<dbReference type="Gene3D" id="3.30.1330.60">
    <property type="entry name" value="OmpA-like domain"/>
    <property type="match status" value="1"/>
</dbReference>
<dbReference type="Proteomes" id="UP000612680">
    <property type="component" value="Chromosome"/>
</dbReference>
<dbReference type="InterPro" id="IPR036737">
    <property type="entry name" value="OmpA-like_sf"/>
</dbReference>
<dbReference type="SUPFAM" id="SSF103088">
    <property type="entry name" value="OmpA-like"/>
    <property type="match status" value="1"/>
</dbReference>
<accession>A0ABX7IA81</accession>
<evidence type="ECO:0000313" key="2">
    <source>
        <dbReference type="Proteomes" id="UP000612680"/>
    </source>
</evidence>
<proteinExistence type="predicted"/>
<name>A0ABX7IA81_9BACT</name>